<reference evidence="1 3" key="1">
    <citation type="journal article" date="2020" name="Stud. Mycol.">
        <title>101 Dothideomycetes genomes: a test case for predicting lifestyles and emergence of pathogens.</title>
        <authorList>
            <person name="Haridas S."/>
            <person name="Albert R."/>
            <person name="Binder M."/>
            <person name="Bloem J."/>
            <person name="Labutti K."/>
            <person name="Salamov A."/>
            <person name="Andreopoulos B."/>
            <person name="Baker S."/>
            <person name="Barry K."/>
            <person name="Bills G."/>
            <person name="Bluhm B."/>
            <person name="Cannon C."/>
            <person name="Castanera R."/>
            <person name="Culley D."/>
            <person name="Daum C."/>
            <person name="Ezra D."/>
            <person name="Gonzalez J."/>
            <person name="Henrissat B."/>
            <person name="Kuo A."/>
            <person name="Liang C."/>
            <person name="Lipzen A."/>
            <person name="Lutzoni F."/>
            <person name="Magnuson J."/>
            <person name="Mondo S."/>
            <person name="Nolan M."/>
            <person name="Ohm R."/>
            <person name="Pangilinan J."/>
            <person name="Park H.-J."/>
            <person name="Ramirez L."/>
            <person name="Alfaro M."/>
            <person name="Sun H."/>
            <person name="Tritt A."/>
            <person name="Yoshinaga Y."/>
            <person name="Zwiers L.-H."/>
            <person name="Turgeon B."/>
            <person name="Goodwin S."/>
            <person name="Spatafora J."/>
            <person name="Crous P."/>
            <person name="Grigoriev I."/>
        </authorList>
    </citation>
    <scope>NUCLEOTIDE SEQUENCE</scope>
    <source>
        <strain evidence="1 3">CBS 304.34</strain>
    </source>
</reference>
<proteinExistence type="predicted"/>
<dbReference type="InterPro" id="IPR011333">
    <property type="entry name" value="SKP1/BTB/POZ_sf"/>
</dbReference>
<keyword evidence="2" id="KW-1185">Reference proteome</keyword>
<sequence>MSNGQTSVSSPEQARAYGKPIEILVGTDETSFYIHEGIVRASSKFFDNALKPGWVESKERCVRLPEDDPDVFSIYQEWPYSLQIRVGAKEIAELYVVLCKAYCLGEKLMDCNFKDAIINEIIRNTKVVIDGEIYFPGDWAIKLSYEGTTHISHLRKLLVDFLVYEAEGSWLSKGSMDVLPKEYLFDIAIGMTNARDEVPAKAPWKDESQVKALYHSRREEKDSRK</sequence>
<evidence type="ECO:0000313" key="1">
    <source>
        <dbReference type="EMBL" id="KAF2814836.1"/>
    </source>
</evidence>
<gene>
    <name evidence="1 3" type="ORF">BDZ99DRAFT_515607</name>
</gene>
<dbReference type="RefSeq" id="XP_033581800.1">
    <property type="nucleotide sequence ID" value="XM_033724987.1"/>
</dbReference>
<dbReference type="PANTHER" id="PTHR47843">
    <property type="entry name" value="BTB DOMAIN-CONTAINING PROTEIN-RELATED"/>
    <property type="match status" value="1"/>
</dbReference>
<protein>
    <recommendedName>
        <fullName evidence="4">BTB domain-containing protein</fullName>
    </recommendedName>
</protein>
<reference evidence="3" key="3">
    <citation type="submission" date="2025-04" db="UniProtKB">
        <authorList>
            <consortium name="RefSeq"/>
        </authorList>
    </citation>
    <scope>IDENTIFICATION</scope>
    <source>
        <strain evidence="3">CBS 304.34</strain>
    </source>
</reference>
<evidence type="ECO:0000313" key="3">
    <source>
        <dbReference type="RefSeq" id="XP_033581800.1"/>
    </source>
</evidence>
<dbReference type="AlphaFoldDB" id="A0A6A6Z0Z5"/>
<dbReference type="SUPFAM" id="SSF54695">
    <property type="entry name" value="POZ domain"/>
    <property type="match status" value="1"/>
</dbReference>
<evidence type="ECO:0008006" key="4">
    <source>
        <dbReference type="Google" id="ProtNLM"/>
    </source>
</evidence>
<dbReference type="PANTHER" id="PTHR47843:SF2">
    <property type="entry name" value="BTB DOMAIN-CONTAINING PROTEIN"/>
    <property type="match status" value="1"/>
</dbReference>
<dbReference type="OrthoDB" id="1022638at2759"/>
<reference evidence="3" key="2">
    <citation type="submission" date="2020-04" db="EMBL/GenBank/DDBJ databases">
        <authorList>
            <consortium name="NCBI Genome Project"/>
        </authorList>
    </citation>
    <scope>NUCLEOTIDE SEQUENCE</scope>
    <source>
        <strain evidence="3">CBS 304.34</strain>
    </source>
</reference>
<dbReference type="CDD" id="cd18186">
    <property type="entry name" value="BTB_POZ_ZBTB_KLHL-like"/>
    <property type="match status" value="1"/>
</dbReference>
<organism evidence="1">
    <name type="scientific">Mytilinidion resinicola</name>
    <dbReference type="NCBI Taxonomy" id="574789"/>
    <lineage>
        <taxon>Eukaryota</taxon>
        <taxon>Fungi</taxon>
        <taxon>Dikarya</taxon>
        <taxon>Ascomycota</taxon>
        <taxon>Pezizomycotina</taxon>
        <taxon>Dothideomycetes</taxon>
        <taxon>Pleosporomycetidae</taxon>
        <taxon>Mytilinidiales</taxon>
        <taxon>Mytilinidiaceae</taxon>
        <taxon>Mytilinidion</taxon>
    </lineage>
</organism>
<dbReference type="Proteomes" id="UP000504636">
    <property type="component" value="Unplaced"/>
</dbReference>
<name>A0A6A6Z0Z5_9PEZI</name>
<dbReference type="Gene3D" id="3.30.710.10">
    <property type="entry name" value="Potassium Channel Kv1.1, Chain A"/>
    <property type="match status" value="1"/>
</dbReference>
<accession>A0A6A6Z0Z5</accession>
<evidence type="ECO:0000313" key="2">
    <source>
        <dbReference type="Proteomes" id="UP000504636"/>
    </source>
</evidence>
<dbReference type="GeneID" id="54465880"/>
<dbReference type="EMBL" id="MU003694">
    <property type="protein sequence ID" value="KAF2814836.1"/>
    <property type="molecule type" value="Genomic_DNA"/>
</dbReference>